<protein>
    <submittedName>
        <fullName evidence="1">HAD-like protein</fullName>
    </submittedName>
</protein>
<organism evidence="1 2">
    <name type="scientific">Dichomitus squalens</name>
    <dbReference type="NCBI Taxonomy" id="114155"/>
    <lineage>
        <taxon>Eukaryota</taxon>
        <taxon>Fungi</taxon>
        <taxon>Dikarya</taxon>
        <taxon>Basidiomycota</taxon>
        <taxon>Agaricomycotina</taxon>
        <taxon>Agaricomycetes</taxon>
        <taxon>Polyporales</taxon>
        <taxon>Polyporaceae</taxon>
        <taxon>Dichomitus</taxon>
    </lineage>
</organism>
<dbReference type="InterPro" id="IPR023198">
    <property type="entry name" value="PGP-like_dom2"/>
</dbReference>
<keyword evidence="2" id="KW-1185">Reference proteome</keyword>
<dbReference type="InterPro" id="IPR036412">
    <property type="entry name" value="HAD-like_sf"/>
</dbReference>
<gene>
    <name evidence="1" type="ORF">BD310DRAFT_829294</name>
</gene>
<dbReference type="InterPro" id="IPR023214">
    <property type="entry name" value="HAD_sf"/>
</dbReference>
<dbReference type="Gene3D" id="1.10.150.240">
    <property type="entry name" value="Putative phosphatase, domain 2"/>
    <property type="match status" value="1"/>
</dbReference>
<dbReference type="Gene3D" id="1.50.10.20">
    <property type="match status" value="1"/>
</dbReference>
<dbReference type="PANTHER" id="PTHR43611">
    <property type="entry name" value="ALPHA-D-GLUCOSE 1-PHOSPHATE PHOSPHATASE"/>
    <property type="match status" value="1"/>
</dbReference>
<dbReference type="EMBL" id="ML145203">
    <property type="protein sequence ID" value="TBU53867.1"/>
    <property type="molecule type" value="Genomic_DNA"/>
</dbReference>
<name>A0A4Q9PI87_9APHY</name>
<evidence type="ECO:0000313" key="2">
    <source>
        <dbReference type="Proteomes" id="UP000292082"/>
    </source>
</evidence>
<reference evidence="1 2" key="1">
    <citation type="submission" date="2019-01" db="EMBL/GenBank/DDBJ databases">
        <title>Draft genome sequences of three monokaryotic isolates of the white-rot basidiomycete fungus Dichomitus squalens.</title>
        <authorList>
            <consortium name="DOE Joint Genome Institute"/>
            <person name="Lopez S.C."/>
            <person name="Andreopoulos B."/>
            <person name="Pangilinan J."/>
            <person name="Lipzen A."/>
            <person name="Riley R."/>
            <person name="Ahrendt S."/>
            <person name="Ng V."/>
            <person name="Barry K."/>
            <person name="Daum C."/>
            <person name="Grigoriev I.V."/>
            <person name="Hilden K.S."/>
            <person name="Makela M.R."/>
            <person name="de Vries R.P."/>
        </authorList>
    </citation>
    <scope>NUCLEOTIDE SEQUENCE [LARGE SCALE GENOMIC DNA]</scope>
    <source>
        <strain evidence="1 2">CBS 464.89</strain>
    </source>
</reference>
<dbReference type="AlphaFoldDB" id="A0A4Q9PI87"/>
<proteinExistence type="predicted"/>
<dbReference type="Gene3D" id="3.40.50.1000">
    <property type="entry name" value="HAD superfamily/HAD-like"/>
    <property type="match status" value="1"/>
</dbReference>
<accession>A0A4Q9PI87</accession>
<dbReference type="InterPro" id="IPR008930">
    <property type="entry name" value="Terpenoid_cyclase/PrenylTrfase"/>
</dbReference>
<dbReference type="SUPFAM" id="SSF48239">
    <property type="entry name" value="Terpenoid cyclases/Protein prenyltransferases"/>
    <property type="match status" value="1"/>
</dbReference>
<dbReference type="Proteomes" id="UP000292082">
    <property type="component" value="Unassembled WGS sequence"/>
</dbReference>
<dbReference type="InterPro" id="IPR006439">
    <property type="entry name" value="HAD-SF_hydro_IA"/>
</dbReference>
<dbReference type="SUPFAM" id="SSF56784">
    <property type="entry name" value="HAD-like"/>
    <property type="match status" value="1"/>
</dbReference>
<dbReference type="PANTHER" id="PTHR43611:SF3">
    <property type="entry name" value="FLAVIN MONONUCLEOTIDE HYDROLASE 1, CHLOROPLATIC"/>
    <property type="match status" value="1"/>
</dbReference>
<sequence length="483" mass="54076">MLSQWFSHSSYLHQCDTLIVDINDLLSPRYTKITTSIPPEMLSQILRSSTWFDYERGNLTEAECYSNLATAYALPESDIAAAVRSSLTLARVVPEAVRILRDIKATTGVRILSMSNFSAPDWNALSTQDDFAKLLGLFDCSFTSAAAGDRKPNLGFYRHVLHSSGIDPQKTVFVDGRLEHVVAGKSFGMKGIVFTNPEELSRALRPLLRDTIADAERWLHRHPKQLWSVTDTGVIIEENFSQLLLLEITQDEDLADIVRLPRLTNFFRGHGVLTTAAFPHDLDTTSIACTVLDHFGPQVKDDIMNEILSLRNEDGLVQTYFDKTRPRVDPVVCVNVLTFFYANGRGSELTETLDWVYDVLANRAYEGGTLYYHSGDAFLYFLSRLLHASPSLTNRFSALYAQRIVERYGAPGDPLALAMRVLAAACMGMRDLQDYERLLMLQQEDGSWPLGWFYRNGSTGILTGNQGVTTAMAVAAVCRYRGL</sequence>
<evidence type="ECO:0000313" key="1">
    <source>
        <dbReference type="EMBL" id="TBU53867.1"/>
    </source>
</evidence>
<dbReference type="GO" id="GO:0016791">
    <property type="term" value="F:phosphatase activity"/>
    <property type="evidence" value="ECO:0007669"/>
    <property type="project" value="UniProtKB-ARBA"/>
</dbReference>
<dbReference type="NCBIfam" id="TIGR01509">
    <property type="entry name" value="HAD-SF-IA-v3"/>
    <property type="match status" value="1"/>
</dbReference>